<evidence type="ECO:0000313" key="2">
    <source>
        <dbReference type="Proteomes" id="UP000039021"/>
    </source>
</evidence>
<dbReference type="AlphaFoldDB" id="A0A916P7Q1"/>
<reference evidence="2" key="1">
    <citation type="submission" date="2015-03" db="EMBL/GenBank/DDBJ databases">
        <authorList>
            <consortium name="Pathogen Informatics"/>
        </authorList>
    </citation>
    <scope>NUCLEOTIDE SEQUENCE [LARGE SCALE GENOMIC DNA]</scope>
    <source>
        <strain evidence="2">N09902308</strain>
    </source>
</reference>
<dbReference type="Proteomes" id="UP000039021">
    <property type="component" value="Unassembled WGS sequence"/>
</dbReference>
<accession>A0A916P7Q1</accession>
<gene>
    <name evidence="1" type="ORF">ERS007739_01620</name>
</gene>
<sequence>MPAITAVDAVNASLGLTRNPPRRTDADCDCMVVWMLLAKLSLILSSESPASR</sequence>
<evidence type="ECO:0000313" key="1">
    <source>
        <dbReference type="EMBL" id="COX69891.1"/>
    </source>
</evidence>
<name>A0A916P7Q1_MYCTX</name>
<comment type="caution">
    <text evidence="1">The sequence shown here is derived from an EMBL/GenBank/DDBJ whole genome shotgun (WGS) entry which is preliminary data.</text>
</comment>
<proteinExistence type="predicted"/>
<dbReference type="EMBL" id="CSBK01000645">
    <property type="protein sequence ID" value="COX69891.1"/>
    <property type="molecule type" value="Genomic_DNA"/>
</dbReference>
<organism evidence="1 2">
    <name type="scientific">Mycobacterium tuberculosis</name>
    <dbReference type="NCBI Taxonomy" id="1773"/>
    <lineage>
        <taxon>Bacteria</taxon>
        <taxon>Bacillati</taxon>
        <taxon>Actinomycetota</taxon>
        <taxon>Actinomycetes</taxon>
        <taxon>Mycobacteriales</taxon>
        <taxon>Mycobacteriaceae</taxon>
        <taxon>Mycobacterium</taxon>
        <taxon>Mycobacterium tuberculosis complex</taxon>
    </lineage>
</organism>
<protein>
    <submittedName>
        <fullName evidence="1">Uncharacterized protein</fullName>
    </submittedName>
</protein>